<evidence type="ECO:0000313" key="2">
    <source>
        <dbReference type="Proteomes" id="UP000026962"/>
    </source>
</evidence>
<reference evidence="1" key="2">
    <citation type="submission" date="2018-05" db="EMBL/GenBank/DDBJ databases">
        <title>OpunRS2 (Oryza punctata Reference Sequence Version 2).</title>
        <authorList>
            <person name="Zhang J."/>
            <person name="Kudrna D."/>
            <person name="Lee S."/>
            <person name="Talag J."/>
            <person name="Welchert J."/>
            <person name="Wing R.A."/>
        </authorList>
    </citation>
    <scope>NUCLEOTIDE SEQUENCE [LARGE SCALE GENOMIC DNA]</scope>
</reference>
<sequence length="79" mass="8865">MEVRILTAPLFVGRDPAVPPGVPYILNLASHRHLDRSKFLPLIHPAPARLTSSIGYAFSPLLGTTTVGSYVRIWRWLWT</sequence>
<keyword evidence="2" id="KW-1185">Reference proteome</keyword>
<dbReference type="Proteomes" id="UP000026962">
    <property type="component" value="Chromosome 4"/>
</dbReference>
<reference evidence="1" key="1">
    <citation type="submission" date="2015-04" db="UniProtKB">
        <authorList>
            <consortium name="EnsemblPlants"/>
        </authorList>
    </citation>
    <scope>IDENTIFICATION</scope>
</reference>
<dbReference type="AlphaFoldDB" id="A0A0E0KMW6"/>
<dbReference type="HOGENOM" id="CLU_2610209_0_0_1"/>
<protein>
    <submittedName>
        <fullName evidence="1">Uncharacterized protein</fullName>
    </submittedName>
</protein>
<evidence type="ECO:0000313" key="1">
    <source>
        <dbReference type="EnsemblPlants" id="OPUNC04G02910.1"/>
    </source>
</evidence>
<dbReference type="STRING" id="4537.A0A0E0KMW6"/>
<proteinExistence type="predicted"/>
<name>A0A0E0KMW6_ORYPU</name>
<accession>A0A0E0KMW6</accession>
<dbReference type="Gramene" id="OPUNC04G02910.1">
    <property type="protein sequence ID" value="OPUNC04G02910.1"/>
    <property type="gene ID" value="OPUNC04G02910"/>
</dbReference>
<organism evidence="1">
    <name type="scientific">Oryza punctata</name>
    <name type="common">Red rice</name>
    <dbReference type="NCBI Taxonomy" id="4537"/>
    <lineage>
        <taxon>Eukaryota</taxon>
        <taxon>Viridiplantae</taxon>
        <taxon>Streptophyta</taxon>
        <taxon>Embryophyta</taxon>
        <taxon>Tracheophyta</taxon>
        <taxon>Spermatophyta</taxon>
        <taxon>Magnoliopsida</taxon>
        <taxon>Liliopsida</taxon>
        <taxon>Poales</taxon>
        <taxon>Poaceae</taxon>
        <taxon>BOP clade</taxon>
        <taxon>Oryzoideae</taxon>
        <taxon>Oryzeae</taxon>
        <taxon>Oryzinae</taxon>
        <taxon>Oryza</taxon>
    </lineage>
</organism>
<dbReference type="EnsemblPlants" id="OPUNC04G02910.1">
    <property type="protein sequence ID" value="OPUNC04G02910.1"/>
    <property type="gene ID" value="OPUNC04G02910"/>
</dbReference>